<dbReference type="AlphaFoldDB" id="A0A7W4WF82"/>
<gene>
    <name evidence="3" type="ORF">FHS09_003951</name>
</gene>
<accession>A0A7W4WF82</accession>
<evidence type="ECO:0000256" key="2">
    <source>
        <dbReference type="SAM" id="Phobius"/>
    </source>
</evidence>
<comment type="caution">
    <text evidence="3">The sequence shown here is derived from an EMBL/GenBank/DDBJ whole genome shotgun (WGS) entry which is preliminary data.</text>
</comment>
<name>A0A7W4WF82_9GAMM</name>
<dbReference type="RefSeq" id="WP_183462983.1">
    <property type="nucleotide sequence ID" value="NZ_JACHWZ010000024.1"/>
</dbReference>
<feature type="compositionally biased region" description="Polar residues" evidence="1">
    <location>
        <begin position="111"/>
        <end position="123"/>
    </location>
</feature>
<feature type="transmembrane region" description="Helical" evidence="2">
    <location>
        <begin position="12"/>
        <end position="32"/>
    </location>
</feature>
<reference evidence="3 4" key="1">
    <citation type="submission" date="2020-08" db="EMBL/GenBank/DDBJ databases">
        <title>Genomic Encyclopedia of Type Strains, Phase III (KMG-III): the genomes of soil and plant-associated and newly described type strains.</title>
        <authorList>
            <person name="Whitman W."/>
        </authorList>
    </citation>
    <scope>NUCLEOTIDE SEQUENCE [LARGE SCALE GENOMIC DNA]</scope>
    <source>
        <strain evidence="3 4">CECT 8799</strain>
    </source>
</reference>
<keyword evidence="2" id="KW-1133">Transmembrane helix</keyword>
<evidence type="ECO:0000313" key="3">
    <source>
        <dbReference type="EMBL" id="MBB3063099.1"/>
    </source>
</evidence>
<organism evidence="3 4">
    <name type="scientific">Microbulbifer rhizosphaerae</name>
    <dbReference type="NCBI Taxonomy" id="1562603"/>
    <lineage>
        <taxon>Bacteria</taxon>
        <taxon>Pseudomonadati</taxon>
        <taxon>Pseudomonadota</taxon>
        <taxon>Gammaproteobacteria</taxon>
        <taxon>Cellvibrionales</taxon>
        <taxon>Microbulbiferaceae</taxon>
        <taxon>Microbulbifer</taxon>
    </lineage>
</organism>
<protein>
    <submittedName>
        <fullName evidence="3">Uncharacterized protein</fullName>
    </submittedName>
</protein>
<dbReference type="EMBL" id="JACHWZ010000024">
    <property type="protein sequence ID" value="MBB3063099.1"/>
    <property type="molecule type" value="Genomic_DNA"/>
</dbReference>
<feature type="transmembrane region" description="Helical" evidence="2">
    <location>
        <begin position="44"/>
        <end position="65"/>
    </location>
</feature>
<dbReference type="Proteomes" id="UP000535937">
    <property type="component" value="Unassembled WGS sequence"/>
</dbReference>
<sequence length="263" mass="28282">MNDQIHPPVKQINPYLLLFVGIAMCSVPLVFIGRFPEQFAAAQLPLSLFMALGAGLVGAAIPGAIHVKLPGIQAAGAAAMFALVLYLGNPSAEQKLVEEYAATDGTAPLNQLSAQSDIPTNPQDDNEIARELPENPIDLPRLAERSGTADADGEIEAVVVPVTGTVEQPSGWIYLGHKTMFGNWGIRYFNGNGLPQQGDVITVMSDRPRPLMDQSPKLKGLRYDFGNQIAEASPDTRLKVEKVKVVGLGKVWAQVQPYSENRG</sequence>
<evidence type="ECO:0000256" key="1">
    <source>
        <dbReference type="SAM" id="MobiDB-lite"/>
    </source>
</evidence>
<keyword evidence="2" id="KW-0812">Transmembrane</keyword>
<keyword evidence="2" id="KW-0472">Membrane</keyword>
<feature type="region of interest" description="Disordered" evidence="1">
    <location>
        <begin position="111"/>
        <end position="150"/>
    </location>
</feature>
<proteinExistence type="predicted"/>
<keyword evidence="4" id="KW-1185">Reference proteome</keyword>
<evidence type="ECO:0000313" key="4">
    <source>
        <dbReference type="Proteomes" id="UP000535937"/>
    </source>
</evidence>
<feature type="transmembrane region" description="Helical" evidence="2">
    <location>
        <begin position="71"/>
        <end position="88"/>
    </location>
</feature>